<evidence type="ECO:0000313" key="2">
    <source>
        <dbReference type="EMBL" id="UZP75083.1"/>
    </source>
</evidence>
<dbReference type="SUPFAM" id="SSF53474">
    <property type="entry name" value="alpha/beta-Hydrolases"/>
    <property type="match status" value="1"/>
</dbReference>
<dbReference type="Proteomes" id="UP001317963">
    <property type="component" value="Chromosome"/>
</dbReference>
<keyword evidence="3" id="KW-1185">Reference proteome</keyword>
<proteinExistence type="predicted"/>
<dbReference type="InterPro" id="IPR002925">
    <property type="entry name" value="Dienelactn_hydro"/>
</dbReference>
<dbReference type="InterPro" id="IPR051049">
    <property type="entry name" value="Dienelactone_hydrolase-like"/>
</dbReference>
<organism evidence="2 3">
    <name type="scientific">Candidatus Paraluminiphilus aquimaris</name>
    <dbReference type="NCBI Taxonomy" id="2518994"/>
    <lineage>
        <taxon>Bacteria</taxon>
        <taxon>Pseudomonadati</taxon>
        <taxon>Pseudomonadota</taxon>
        <taxon>Gammaproteobacteria</taxon>
        <taxon>Cellvibrionales</taxon>
        <taxon>Halieaceae</taxon>
        <taxon>Candidatus Paraluminiphilus</taxon>
    </lineage>
</organism>
<keyword evidence="2" id="KW-0378">Hydrolase</keyword>
<evidence type="ECO:0000259" key="1">
    <source>
        <dbReference type="Pfam" id="PF01738"/>
    </source>
</evidence>
<name>A0ABY6Q859_9GAMM</name>
<dbReference type="PANTHER" id="PTHR46623:SF10">
    <property type="entry name" value="CARBOXYMETHYLENEBUTENOLIDASE HOMOLOG"/>
    <property type="match status" value="1"/>
</dbReference>
<reference evidence="2 3" key="1">
    <citation type="submission" date="2019-02" db="EMBL/GenBank/DDBJ databases">
        <title>Halieaceae_genomes.</title>
        <authorList>
            <person name="Li S.-H."/>
        </authorList>
    </citation>
    <scope>NUCLEOTIDE SEQUENCE [LARGE SCALE GENOMIC DNA]</scope>
    <source>
        <strain evidence="2 3">JH123</strain>
    </source>
</reference>
<accession>A0ABY6Q859</accession>
<dbReference type="PANTHER" id="PTHR46623">
    <property type="entry name" value="CARBOXYMETHYLENEBUTENOLIDASE-RELATED"/>
    <property type="match status" value="1"/>
</dbReference>
<dbReference type="InterPro" id="IPR029058">
    <property type="entry name" value="AB_hydrolase_fold"/>
</dbReference>
<dbReference type="InterPro" id="IPR006311">
    <property type="entry name" value="TAT_signal"/>
</dbReference>
<dbReference type="PROSITE" id="PS51318">
    <property type="entry name" value="TAT"/>
    <property type="match status" value="1"/>
</dbReference>
<gene>
    <name evidence="2" type="ORF">E0F26_10195</name>
</gene>
<dbReference type="Gene3D" id="3.40.50.1820">
    <property type="entry name" value="alpha/beta hydrolase"/>
    <property type="match status" value="1"/>
</dbReference>
<dbReference type="GO" id="GO:0016787">
    <property type="term" value="F:hydrolase activity"/>
    <property type="evidence" value="ECO:0007669"/>
    <property type="project" value="UniProtKB-KW"/>
</dbReference>
<dbReference type="Pfam" id="PF01738">
    <property type="entry name" value="DLH"/>
    <property type="match status" value="1"/>
</dbReference>
<evidence type="ECO:0000313" key="3">
    <source>
        <dbReference type="Proteomes" id="UP001317963"/>
    </source>
</evidence>
<protein>
    <submittedName>
        <fullName evidence="2">Dienelactone hydrolase family protein</fullName>
    </submittedName>
</protein>
<sequence>MCDDKTVHDENKSEPITRREFNTLATGAAVTFALPPLANAKAVSGCDVRIQTSDGHCDAFFVHPSEGRHPAVLIWPDILALRASFKAMATRLAESGYTVLCINPYYRDAVAPVVETGESFSDASTQQKVLPMYRNLSPDTHRRDARAFVDWLDEQRSVDTTRPMGTMGYCMGGPMVMRAAAERADRIGAGCTYHPVSLATEDNDSPHRLIPEMRGQFFIALAENDDERNPEDKTVLNKAFAAQGLSAEVCVFEGALHGWCVLDSRVYNEASAELAWEKTLDLFSAAL</sequence>
<dbReference type="RefSeq" id="WP_279241555.1">
    <property type="nucleotide sequence ID" value="NZ_CP036501.1"/>
</dbReference>
<feature type="domain" description="Dienelactone hydrolase" evidence="1">
    <location>
        <begin position="58"/>
        <end position="286"/>
    </location>
</feature>
<dbReference type="EMBL" id="CP036501">
    <property type="protein sequence ID" value="UZP75083.1"/>
    <property type="molecule type" value="Genomic_DNA"/>
</dbReference>